<dbReference type="InterPro" id="IPR016047">
    <property type="entry name" value="M23ase_b-sheet_dom"/>
</dbReference>
<dbReference type="AlphaFoldDB" id="A0A538TDF4"/>
<evidence type="ECO:0000256" key="2">
    <source>
        <dbReference type="SAM" id="Coils"/>
    </source>
</evidence>
<feature type="region of interest" description="Disordered" evidence="3">
    <location>
        <begin position="410"/>
        <end position="439"/>
    </location>
</feature>
<feature type="compositionally biased region" description="Basic and acidic residues" evidence="3">
    <location>
        <begin position="69"/>
        <end position="79"/>
    </location>
</feature>
<feature type="compositionally biased region" description="Basic and acidic residues" evidence="3">
    <location>
        <begin position="179"/>
        <end position="188"/>
    </location>
</feature>
<feature type="compositionally biased region" description="Basic residues" evidence="3">
    <location>
        <begin position="127"/>
        <end position="137"/>
    </location>
</feature>
<feature type="compositionally biased region" description="Basic and acidic residues" evidence="3">
    <location>
        <begin position="138"/>
        <end position="149"/>
    </location>
</feature>
<dbReference type="Gene3D" id="6.10.250.3150">
    <property type="match status" value="1"/>
</dbReference>
<dbReference type="Pfam" id="PF01551">
    <property type="entry name" value="Peptidase_M23"/>
    <property type="match status" value="1"/>
</dbReference>
<evidence type="ECO:0000259" key="4">
    <source>
        <dbReference type="Pfam" id="PF01551"/>
    </source>
</evidence>
<keyword evidence="2" id="KW-0175">Coiled coil</keyword>
<evidence type="ECO:0000256" key="1">
    <source>
        <dbReference type="ARBA" id="ARBA00022729"/>
    </source>
</evidence>
<feature type="compositionally biased region" description="Basic residues" evidence="3">
    <location>
        <begin position="1"/>
        <end position="12"/>
    </location>
</feature>
<evidence type="ECO:0000256" key="3">
    <source>
        <dbReference type="SAM" id="MobiDB-lite"/>
    </source>
</evidence>
<dbReference type="CDD" id="cd12797">
    <property type="entry name" value="M23_peptidase"/>
    <property type="match status" value="1"/>
</dbReference>
<accession>A0A538TDF4</accession>
<gene>
    <name evidence="5" type="ORF">E6K77_09910</name>
</gene>
<name>A0A538TDF4_UNCEI</name>
<dbReference type="PANTHER" id="PTHR21666:SF289">
    <property type="entry name" value="L-ALA--D-GLU ENDOPEPTIDASE"/>
    <property type="match status" value="1"/>
</dbReference>
<evidence type="ECO:0000313" key="6">
    <source>
        <dbReference type="Proteomes" id="UP000317366"/>
    </source>
</evidence>
<feature type="domain" description="M23ase beta-sheet core" evidence="4">
    <location>
        <begin position="519"/>
        <end position="613"/>
    </location>
</feature>
<dbReference type="Proteomes" id="UP000317366">
    <property type="component" value="Unassembled WGS sequence"/>
</dbReference>
<feature type="compositionally biased region" description="Basic residues" evidence="3">
    <location>
        <begin position="80"/>
        <end position="91"/>
    </location>
</feature>
<organism evidence="5 6">
    <name type="scientific">Eiseniibacteriota bacterium</name>
    <dbReference type="NCBI Taxonomy" id="2212470"/>
    <lineage>
        <taxon>Bacteria</taxon>
        <taxon>Candidatus Eiseniibacteriota</taxon>
    </lineage>
</organism>
<reference evidence="5 6" key="1">
    <citation type="journal article" date="2019" name="Nat. Microbiol.">
        <title>Mediterranean grassland soil C-N compound turnover is dependent on rainfall and depth, and is mediated by genomically divergent microorganisms.</title>
        <authorList>
            <person name="Diamond S."/>
            <person name="Andeer P.F."/>
            <person name="Li Z."/>
            <person name="Crits-Christoph A."/>
            <person name="Burstein D."/>
            <person name="Anantharaman K."/>
            <person name="Lane K.R."/>
            <person name="Thomas B.C."/>
            <person name="Pan C."/>
            <person name="Northen T.R."/>
            <person name="Banfield J.F."/>
        </authorList>
    </citation>
    <scope>NUCLEOTIDE SEQUENCE [LARGE SCALE GENOMIC DNA]</scope>
    <source>
        <strain evidence="5">WS_7</strain>
    </source>
</reference>
<comment type="caution">
    <text evidence="5">The sequence shown here is derived from an EMBL/GenBank/DDBJ whole genome shotgun (WGS) entry which is preliminary data.</text>
</comment>
<feature type="coiled-coil region" evidence="2">
    <location>
        <begin position="241"/>
        <end position="282"/>
    </location>
</feature>
<proteinExistence type="predicted"/>
<keyword evidence="1" id="KW-0732">Signal</keyword>
<protein>
    <recommendedName>
        <fullName evidence="4">M23ase beta-sheet core domain-containing protein</fullName>
    </recommendedName>
</protein>
<evidence type="ECO:0000313" key="5">
    <source>
        <dbReference type="EMBL" id="TMQ61584.1"/>
    </source>
</evidence>
<dbReference type="Gene3D" id="2.70.70.10">
    <property type="entry name" value="Glucose Permease (Domain IIA)"/>
    <property type="match status" value="1"/>
</dbReference>
<sequence length="618" mass="67967">MGAIPRRRRRRGLAPGRQRQPASVLVRGPAEAGLSDGGRGALDRASGGNAPARRGRALRGGVGPSCRAGDPHAASDRSGARAHHPDRRSLRRGGDDASCDSGSARFGPFDPLHGRGLSLHRSPVSRGRIRPRDHRVYHHDPARPCDPRLPHRGAVPPPDALDGYPPRICGDGRPSRASRKLDRGRDAAEEMAPLGGRPATTALALALAIGASWAGIALTTSEACAQGAVPSQAAPPAAAPRDTTRRVVDETQAEIENQKKELEALGRELDERRAKSQQLRGRERNLLGDLKEKEVQLSLTIRYLSALERRRKIISADLGGATSELARTAVQLEGDRRRLSWRLREIYKRGRSRDLEYLLSARSFPDLVNRTYFLAKIAREDRNQMMLTQAHRIEVQDTKARLEERQRELDRLRRETERQRSAQKQLTEERRQLLGEIRGERKSNEQAAAELERASRRIQALIGELEKRRLATERGAPGGVIPLFGDFSKNRGRLPWPVTGRIVGAFGYQKNPRFGTSTYNSGIDIAVPFGTPITAVSKARVDYVSWLDGYGKCAILNHGGGFYTLYAHASEILVAVGKEVAAGDVIGRVGDTGSTIGTALHFEIRQGKTALNPLDWFR</sequence>
<dbReference type="SUPFAM" id="SSF51261">
    <property type="entry name" value="Duplicated hybrid motif"/>
    <property type="match status" value="1"/>
</dbReference>
<feature type="region of interest" description="Disordered" evidence="3">
    <location>
        <begin position="1"/>
        <end position="188"/>
    </location>
</feature>
<dbReference type="InterPro" id="IPR050570">
    <property type="entry name" value="Cell_wall_metabolism_enzyme"/>
</dbReference>
<dbReference type="PANTHER" id="PTHR21666">
    <property type="entry name" value="PEPTIDASE-RELATED"/>
    <property type="match status" value="1"/>
</dbReference>
<dbReference type="InterPro" id="IPR011055">
    <property type="entry name" value="Dup_hybrid_motif"/>
</dbReference>
<dbReference type="GO" id="GO:0004222">
    <property type="term" value="F:metalloendopeptidase activity"/>
    <property type="evidence" value="ECO:0007669"/>
    <property type="project" value="TreeGrafter"/>
</dbReference>
<dbReference type="EMBL" id="VBOX01000098">
    <property type="protein sequence ID" value="TMQ61584.1"/>
    <property type="molecule type" value="Genomic_DNA"/>
</dbReference>